<keyword evidence="1" id="KW-0472">Membrane</keyword>
<dbReference type="KEGG" id="cmah:C1I91_27345"/>
<accession>A0A410E134</accession>
<keyword evidence="1" id="KW-1133">Transmembrane helix</keyword>
<dbReference type="AlphaFoldDB" id="A0A410E134"/>
<organism evidence="2 3">
    <name type="scientific">Clostridium manihotivorum</name>
    <dbReference type="NCBI Taxonomy" id="2320868"/>
    <lineage>
        <taxon>Bacteria</taxon>
        <taxon>Bacillati</taxon>
        <taxon>Bacillota</taxon>
        <taxon>Clostridia</taxon>
        <taxon>Eubacteriales</taxon>
        <taxon>Clostridiaceae</taxon>
        <taxon>Clostridium</taxon>
    </lineage>
</organism>
<dbReference type="EMBL" id="CP025746">
    <property type="protein sequence ID" value="QAA35060.1"/>
    <property type="molecule type" value="Genomic_DNA"/>
</dbReference>
<feature type="transmembrane region" description="Helical" evidence="1">
    <location>
        <begin position="12"/>
        <end position="31"/>
    </location>
</feature>
<evidence type="ECO:0000313" key="3">
    <source>
        <dbReference type="Proteomes" id="UP000286268"/>
    </source>
</evidence>
<evidence type="ECO:0000256" key="1">
    <source>
        <dbReference type="SAM" id="Phobius"/>
    </source>
</evidence>
<reference evidence="2 3" key="1">
    <citation type="submission" date="2018-01" db="EMBL/GenBank/DDBJ databases">
        <title>Genome Sequencing and Assembly of Anaerobacter polyendosporus strain CT4.</title>
        <authorList>
            <person name="Tachaapaikoon C."/>
            <person name="Sutheeworapong S."/>
            <person name="Jenjaroenpun P."/>
            <person name="Wongsurawat T."/>
            <person name="Nookeaw I."/>
            <person name="Cheawchanlertfa P."/>
            <person name="Kosugi A."/>
            <person name="Cheevadhanarak S."/>
            <person name="Ratanakhanokchai K."/>
        </authorList>
    </citation>
    <scope>NUCLEOTIDE SEQUENCE [LARGE SCALE GENOMIC DNA]</scope>
    <source>
        <strain evidence="2 3">CT4</strain>
    </source>
</reference>
<dbReference type="Proteomes" id="UP000286268">
    <property type="component" value="Chromosome"/>
</dbReference>
<dbReference type="RefSeq" id="WP_128215753.1">
    <property type="nucleotide sequence ID" value="NZ_CP025746.1"/>
</dbReference>
<name>A0A410E134_9CLOT</name>
<keyword evidence="3" id="KW-1185">Reference proteome</keyword>
<keyword evidence="1" id="KW-0812">Transmembrane</keyword>
<protein>
    <submittedName>
        <fullName evidence="2">Uncharacterized protein</fullName>
    </submittedName>
</protein>
<feature type="transmembrane region" description="Helical" evidence="1">
    <location>
        <begin position="37"/>
        <end position="54"/>
    </location>
</feature>
<proteinExistence type="predicted"/>
<gene>
    <name evidence="2" type="ORF">C1I91_27345</name>
</gene>
<evidence type="ECO:0000313" key="2">
    <source>
        <dbReference type="EMBL" id="QAA35060.1"/>
    </source>
</evidence>
<sequence length="59" mass="6721">MAINKRKRKLITGYVLGVLCILVIVLAYMKTGDSSRLIQVFAPIMIMTISTIYYKKNII</sequence>